<evidence type="ECO:0000313" key="3">
    <source>
        <dbReference type="Proteomes" id="UP000198362"/>
    </source>
</evidence>
<dbReference type="Proteomes" id="UP000198362">
    <property type="component" value="Unassembled WGS sequence"/>
</dbReference>
<dbReference type="EMBL" id="FZPH01000003">
    <property type="protein sequence ID" value="SNT17131.1"/>
    <property type="molecule type" value="Genomic_DNA"/>
</dbReference>
<evidence type="ECO:0008006" key="4">
    <source>
        <dbReference type="Google" id="ProtNLM"/>
    </source>
</evidence>
<keyword evidence="1" id="KW-0812">Transmembrane</keyword>
<keyword evidence="3" id="KW-1185">Reference proteome</keyword>
<organism evidence="2 3">
    <name type="scientific">Asanoa hainanensis</name>
    <dbReference type="NCBI Taxonomy" id="560556"/>
    <lineage>
        <taxon>Bacteria</taxon>
        <taxon>Bacillati</taxon>
        <taxon>Actinomycetota</taxon>
        <taxon>Actinomycetes</taxon>
        <taxon>Micromonosporales</taxon>
        <taxon>Micromonosporaceae</taxon>
        <taxon>Asanoa</taxon>
    </lineage>
</organism>
<proteinExistence type="predicted"/>
<reference evidence="2 3" key="1">
    <citation type="submission" date="2017-06" db="EMBL/GenBank/DDBJ databases">
        <authorList>
            <person name="Kim H.J."/>
            <person name="Triplett B.A."/>
        </authorList>
    </citation>
    <scope>NUCLEOTIDE SEQUENCE [LARGE SCALE GENOMIC DNA]</scope>
    <source>
        <strain evidence="2 3">CGMCC 4.5593</strain>
    </source>
</reference>
<sequence>MRNRWLRIGVLAGALFAINLVARGVANFAFDDDTDMQDRITLIFFGVVALTLAAVAFRWGRDRPVGILIADMAGAALVACLATVVIGPAVFGGNPVGGGAGEFFAQIWLYAAFSIGGFLLGYLLLVVLGRDYRSRQLAAYSKAKLSKPRRVVRR</sequence>
<gene>
    <name evidence="2" type="ORF">SAMN05421812_103519</name>
</gene>
<dbReference type="RefSeq" id="WP_089247084.1">
    <property type="nucleotide sequence ID" value="NZ_FZPH01000003.1"/>
</dbReference>
<dbReference type="AlphaFoldDB" id="A0A239KG42"/>
<evidence type="ECO:0000256" key="1">
    <source>
        <dbReference type="SAM" id="Phobius"/>
    </source>
</evidence>
<evidence type="ECO:0000313" key="2">
    <source>
        <dbReference type="EMBL" id="SNT17131.1"/>
    </source>
</evidence>
<keyword evidence="1" id="KW-0472">Membrane</keyword>
<dbReference type="OrthoDB" id="3400694at2"/>
<feature type="transmembrane region" description="Helical" evidence="1">
    <location>
        <begin position="39"/>
        <end position="57"/>
    </location>
</feature>
<protein>
    <recommendedName>
        <fullName evidence="4">Integral membrane protein</fullName>
    </recommendedName>
</protein>
<name>A0A239KG42_9ACTN</name>
<accession>A0A239KG42</accession>
<feature type="transmembrane region" description="Helical" evidence="1">
    <location>
        <begin position="69"/>
        <end position="91"/>
    </location>
</feature>
<feature type="transmembrane region" description="Helical" evidence="1">
    <location>
        <begin position="103"/>
        <end position="128"/>
    </location>
</feature>
<keyword evidence="1" id="KW-1133">Transmembrane helix</keyword>